<sequence>MSAQPAEELGSEGKWFGEDYGRNGLFGNAATRFDEPRTGEDKEEDDLPQQFNPFQGGDGKRPAVAMETASTAQSTNCCVELYTSNKYDLMSGLFKKPMTDEGDVYTSLLSNQSFTSSREDSYLSEDLKPSISPTASSTLNNFSSTTYSFSSSTKMSSDLFDDMPKSLLSSDKTEPYNYMDISHGDESYAEQQAPPQSLVDTTSGGHDLLGSYMDKYTGRDDEGKDEEEEEEEENLGPALDSPSFPYVEEPSDEELSDYRSYQNLGNTPQSASPVKITFTEYQSTAQTQHTPAPTGVSERENVLSVGLQGVPTVTLSEPEDDSPASTPNASPTQKEFPPHDVIKADTGKTAASKSKDAGTREPDGSSAESGDSEIELVSEEPPKPTSNPFAQPPKGKDAFSQSNNPFDNLPVLKGGIGSAGNHAPPTAYSILREEREAELDSDLFIESASEESPKREQGFSGPKQGVSPPSPLLSSIVPPRSTAETLPAEPLITENVKTPVKTEEDRPSKPNLPTATVPPEVRLEKPHTDDMQQHTAEVEGDLEKPAEMMFLGGMNKQKAIDLLYWRNVKQSGAVFSSVLLLLFSLTQFSVVSVGAYLALAALSATISFRIYKSVLQAVQKTDEGHPFKSYLEMEISLSQDQISKYADKILLYTNTCMKELRRLFLVQDLVDSLKFAVLMWLLTYVGAIFNGLTLLILAVVSMFTMPVVYEKHQAQIDQYVGLIRTQVNSVVGKIQAKIPGAKRKEE</sequence>
<evidence type="ECO:0000313" key="9">
    <source>
        <dbReference type="Ensembl" id="ENSCSEP00000002183.1"/>
    </source>
</evidence>
<dbReference type="InterPro" id="IPR046964">
    <property type="entry name" value="RTN1-4"/>
</dbReference>
<evidence type="ECO:0000259" key="8">
    <source>
        <dbReference type="PROSITE" id="PS50845"/>
    </source>
</evidence>
<evidence type="ECO:0000256" key="6">
    <source>
        <dbReference type="RuleBase" id="RU210713"/>
    </source>
</evidence>
<reference evidence="9 10" key="1">
    <citation type="journal article" date="2014" name="Nat. Genet.">
        <title>Whole-genome sequence of a flatfish provides insights into ZW sex chromosome evolution and adaptation to a benthic lifestyle.</title>
        <authorList>
            <person name="Chen S."/>
            <person name="Zhang G."/>
            <person name="Shao C."/>
            <person name="Huang Q."/>
            <person name="Liu G."/>
            <person name="Zhang P."/>
            <person name="Song W."/>
            <person name="An N."/>
            <person name="Chalopin D."/>
            <person name="Volff J.N."/>
            <person name="Hong Y."/>
            <person name="Li Q."/>
            <person name="Sha Z."/>
            <person name="Zhou H."/>
            <person name="Xie M."/>
            <person name="Yu Q."/>
            <person name="Liu Y."/>
            <person name="Xiang H."/>
            <person name="Wang N."/>
            <person name="Wu K."/>
            <person name="Yang C."/>
            <person name="Zhou Q."/>
            <person name="Liao X."/>
            <person name="Yang L."/>
            <person name="Hu Q."/>
            <person name="Zhang J."/>
            <person name="Meng L."/>
            <person name="Jin L."/>
            <person name="Tian Y."/>
            <person name="Lian J."/>
            <person name="Yang J."/>
            <person name="Miao G."/>
            <person name="Liu S."/>
            <person name="Liang Z."/>
            <person name="Yan F."/>
            <person name="Li Y."/>
            <person name="Sun B."/>
            <person name="Zhang H."/>
            <person name="Zhang J."/>
            <person name="Zhu Y."/>
            <person name="Du M."/>
            <person name="Zhao Y."/>
            <person name="Schartl M."/>
            <person name="Tang Q."/>
            <person name="Wang J."/>
        </authorList>
    </citation>
    <scope>NUCLEOTIDE SEQUENCE</scope>
</reference>
<dbReference type="GeneTree" id="ENSGT00940000156568"/>
<evidence type="ECO:0000256" key="5">
    <source>
        <dbReference type="ARBA" id="ARBA00023136"/>
    </source>
</evidence>
<dbReference type="Gene3D" id="1.20.5.2480">
    <property type="match status" value="1"/>
</dbReference>
<comment type="subcellular location">
    <subcellularLocation>
        <location evidence="1 6">Endoplasmic reticulum membrane</location>
        <topology evidence="1 6">Multi-pass membrane protein</topology>
    </subcellularLocation>
</comment>
<feature type="compositionally biased region" description="Low complexity" evidence="7">
    <location>
        <begin position="134"/>
        <end position="157"/>
    </location>
</feature>
<dbReference type="Proteomes" id="UP000265120">
    <property type="component" value="Chromosome 1"/>
</dbReference>
<dbReference type="Ensembl" id="ENSCSET00000002221.1">
    <property type="protein sequence ID" value="ENSCSEP00000002183.1"/>
    <property type="gene ID" value="ENSCSEG00000001469.1"/>
</dbReference>
<proteinExistence type="predicted"/>
<dbReference type="GO" id="GO:0043005">
    <property type="term" value="C:neuron projection"/>
    <property type="evidence" value="ECO:0007669"/>
    <property type="project" value="TreeGrafter"/>
</dbReference>
<evidence type="ECO:0000256" key="2">
    <source>
        <dbReference type="ARBA" id="ARBA00022692"/>
    </source>
</evidence>
<feature type="region of interest" description="Disordered" evidence="7">
    <location>
        <begin position="126"/>
        <end position="521"/>
    </location>
</feature>
<dbReference type="FunFam" id="1.20.5.2480:FF:000001">
    <property type="entry name" value="Reticulon"/>
    <property type="match status" value="1"/>
</dbReference>
<reference evidence="9" key="2">
    <citation type="submission" date="2025-08" db="UniProtKB">
        <authorList>
            <consortium name="Ensembl"/>
        </authorList>
    </citation>
    <scope>IDENTIFICATION</scope>
</reference>
<dbReference type="Pfam" id="PF02453">
    <property type="entry name" value="Reticulon"/>
    <property type="match status" value="1"/>
</dbReference>
<keyword evidence="5 6" id="KW-0472">Membrane</keyword>
<feature type="compositionally biased region" description="Acidic residues" evidence="7">
    <location>
        <begin position="223"/>
        <end position="234"/>
    </location>
</feature>
<evidence type="ECO:0000256" key="1">
    <source>
        <dbReference type="ARBA" id="ARBA00004477"/>
    </source>
</evidence>
<dbReference type="GO" id="GO:0030182">
    <property type="term" value="P:neuron differentiation"/>
    <property type="evidence" value="ECO:0007669"/>
    <property type="project" value="TreeGrafter"/>
</dbReference>
<protein>
    <recommendedName>
        <fullName evidence="6">Reticulon</fullName>
    </recommendedName>
</protein>
<accession>A0A3P8UG53</accession>
<dbReference type="GO" id="GO:0005789">
    <property type="term" value="C:endoplasmic reticulum membrane"/>
    <property type="evidence" value="ECO:0007669"/>
    <property type="project" value="UniProtKB-SubCell"/>
</dbReference>
<feature type="compositionally biased region" description="Low complexity" evidence="7">
    <location>
        <begin position="472"/>
        <end position="481"/>
    </location>
</feature>
<dbReference type="PANTHER" id="PTHR45799">
    <property type="entry name" value="RETICULON-LIKE PROTEIN"/>
    <property type="match status" value="1"/>
</dbReference>
<feature type="compositionally biased region" description="Basic and acidic residues" evidence="7">
    <location>
        <begin position="336"/>
        <end position="346"/>
    </location>
</feature>
<feature type="region of interest" description="Disordered" evidence="7">
    <location>
        <begin position="26"/>
        <end position="68"/>
    </location>
</feature>
<keyword evidence="4 6" id="KW-1133">Transmembrane helix</keyword>
<evidence type="ECO:0000313" key="10">
    <source>
        <dbReference type="Proteomes" id="UP000265120"/>
    </source>
</evidence>
<keyword evidence="10" id="KW-1185">Reference proteome</keyword>
<dbReference type="GO" id="GO:0014069">
    <property type="term" value="C:postsynaptic density"/>
    <property type="evidence" value="ECO:0007669"/>
    <property type="project" value="TreeGrafter"/>
</dbReference>
<dbReference type="InterPro" id="IPR003388">
    <property type="entry name" value="Reticulon"/>
</dbReference>
<dbReference type="GO" id="GO:0071787">
    <property type="term" value="P:endoplasmic reticulum tubular network formation"/>
    <property type="evidence" value="ECO:0007669"/>
    <property type="project" value="TreeGrafter"/>
</dbReference>
<evidence type="ECO:0000256" key="4">
    <source>
        <dbReference type="ARBA" id="ARBA00022989"/>
    </source>
</evidence>
<feature type="compositionally biased region" description="Polar residues" evidence="7">
    <location>
        <begin position="259"/>
        <end position="272"/>
    </location>
</feature>
<dbReference type="AlphaFoldDB" id="A0A3P8UG53"/>
<keyword evidence="2 6" id="KW-0812">Transmembrane</keyword>
<dbReference type="STRING" id="244447.ENSCSEP00000002183"/>
<feature type="domain" description="Reticulon" evidence="8">
    <location>
        <begin position="559"/>
        <end position="746"/>
    </location>
</feature>
<name>A0A3P8UG53_CYNSE</name>
<dbReference type="PROSITE" id="PS50845">
    <property type="entry name" value="RETICULON"/>
    <property type="match status" value="1"/>
</dbReference>
<dbReference type="PANTHER" id="PTHR45799:SF6">
    <property type="entry name" value="RETICULON"/>
    <property type="match status" value="1"/>
</dbReference>
<feature type="transmembrane region" description="Helical" evidence="6">
    <location>
        <begin position="578"/>
        <end position="602"/>
    </location>
</feature>
<evidence type="ECO:0000256" key="3">
    <source>
        <dbReference type="ARBA" id="ARBA00022824"/>
    </source>
</evidence>
<feature type="compositionally biased region" description="Polar residues" evidence="7">
    <location>
        <begin position="279"/>
        <end position="291"/>
    </location>
</feature>
<feature type="compositionally biased region" description="Polar residues" evidence="7">
    <location>
        <begin position="323"/>
        <end position="333"/>
    </location>
</feature>
<dbReference type="GO" id="GO:0007420">
    <property type="term" value="P:brain development"/>
    <property type="evidence" value="ECO:0007669"/>
    <property type="project" value="TreeGrafter"/>
</dbReference>
<organism evidence="9 10">
    <name type="scientific">Cynoglossus semilaevis</name>
    <name type="common">Tongue sole</name>
    <dbReference type="NCBI Taxonomy" id="244447"/>
    <lineage>
        <taxon>Eukaryota</taxon>
        <taxon>Metazoa</taxon>
        <taxon>Chordata</taxon>
        <taxon>Craniata</taxon>
        <taxon>Vertebrata</taxon>
        <taxon>Euteleostomi</taxon>
        <taxon>Actinopterygii</taxon>
        <taxon>Neopterygii</taxon>
        <taxon>Teleostei</taxon>
        <taxon>Neoteleostei</taxon>
        <taxon>Acanthomorphata</taxon>
        <taxon>Carangaria</taxon>
        <taxon>Pleuronectiformes</taxon>
        <taxon>Pleuronectoidei</taxon>
        <taxon>Cynoglossidae</taxon>
        <taxon>Cynoglossinae</taxon>
        <taxon>Cynoglossus</taxon>
    </lineage>
</organism>
<feature type="transmembrane region" description="Helical" evidence="6">
    <location>
        <begin position="688"/>
        <end position="709"/>
    </location>
</feature>
<reference evidence="9" key="3">
    <citation type="submission" date="2025-09" db="UniProtKB">
        <authorList>
            <consortium name="Ensembl"/>
        </authorList>
    </citation>
    <scope>IDENTIFICATION</scope>
</reference>
<keyword evidence="3 6" id="KW-0256">Endoplasmic reticulum</keyword>
<feature type="compositionally biased region" description="Basic and acidic residues" evidence="7">
    <location>
        <begin position="353"/>
        <end position="363"/>
    </location>
</feature>
<feature type="compositionally biased region" description="Polar residues" evidence="7">
    <location>
        <begin position="189"/>
        <end position="204"/>
    </location>
</feature>
<dbReference type="InParanoid" id="A0A3P8UG53"/>
<evidence type="ECO:0000256" key="7">
    <source>
        <dbReference type="SAM" id="MobiDB-lite"/>
    </source>
</evidence>